<dbReference type="InterPro" id="IPR011043">
    <property type="entry name" value="Gal_Oxase/kelch_b-propeller"/>
</dbReference>
<dbReference type="PANTHER" id="PTHR31672:SF13">
    <property type="entry name" value="F-BOX PROTEIN CPR30-LIKE"/>
    <property type="match status" value="1"/>
</dbReference>
<dbReference type="EMBL" id="CM007894">
    <property type="protein sequence ID" value="OTG25189.1"/>
    <property type="molecule type" value="Genomic_DNA"/>
</dbReference>
<evidence type="ECO:0000259" key="1">
    <source>
        <dbReference type="PROSITE" id="PS50181"/>
    </source>
</evidence>
<protein>
    <submittedName>
        <fullName evidence="2">F-box domain, galactose oxidase/kelch, beta-propeller, F-box associated interaction</fullName>
    </submittedName>
    <submittedName>
        <fullName evidence="3">Putative F-box domain-containing protein</fullName>
    </submittedName>
</protein>
<name>A0A251UQ58_HELAN</name>
<dbReference type="AlphaFoldDB" id="A0A251UQ58"/>
<reference evidence="2" key="3">
    <citation type="submission" date="2020-06" db="EMBL/GenBank/DDBJ databases">
        <title>Helianthus annuus Genome sequencing and assembly Release 2.</title>
        <authorList>
            <person name="Gouzy J."/>
            <person name="Langlade N."/>
            <person name="Munos S."/>
        </authorList>
    </citation>
    <scope>NUCLEOTIDE SEQUENCE</scope>
    <source>
        <tissue evidence="2">Leaves</tissue>
    </source>
</reference>
<dbReference type="Pfam" id="PF00646">
    <property type="entry name" value="F-box"/>
    <property type="match status" value="1"/>
</dbReference>
<dbReference type="PANTHER" id="PTHR31672">
    <property type="entry name" value="BNACNNG10540D PROTEIN"/>
    <property type="match status" value="1"/>
</dbReference>
<dbReference type="NCBIfam" id="TIGR01640">
    <property type="entry name" value="F_box_assoc_1"/>
    <property type="match status" value="1"/>
</dbReference>
<dbReference type="InterPro" id="IPR050796">
    <property type="entry name" value="SCF_F-box_component"/>
</dbReference>
<evidence type="ECO:0000313" key="2">
    <source>
        <dbReference type="EMBL" id="KAF5805917.1"/>
    </source>
</evidence>
<dbReference type="Pfam" id="PF07734">
    <property type="entry name" value="FBA_1"/>
    <property type="match status" value="1"/>
</dbReference>
<dbReference type="InterPro" id="IPR001810">
    <property type="entry name" value="F-box_dom"/>
</dbReference>
<dbReference type="InterPro" id="IPR017451">
    <property type="entry name" value="F-box-assoc_interact_dom"/>
</dbReference>
<dbReference type="OMA" id="WELKYSA"/>
<evidence type="ECO:0000313" key="3">
    <source>
        <dbReference type="EMBL" id="OTG25189.1"/>
    </source>
</evidence>
<gene>
    <name evidence="3" type="ORF">HannXRQ_Chr05g0144961</name>
    <name evidence="2" type="ORF">HanXRQr2_Chr05g0215081</name>
</gene>
<dbReference type="SUPFAM" id="SSF50965">
    <property type="entry name" value="Galactose oxidase, central domain"/>
    <property type="match status" value="1"/>
</dbReference>
<dbReference type="Gramene" id="mRNA:HanXRQr2_Chr05g0215081">
    <property type="protein sequence ID" value="CDS:HanXRQr2_Chr05g0215081.1"/>
    <property type="gene ID" value="HanXRQr2_Chr05g0215081"/>
</dbReference>
<accession>A0A251UQ58</accession>
<dbReference type="CDD" id="cd22157">
    <property type="entry name" value="F-box_AtFBW1-like"/>
    <property type="match status" value="1"/>
</dbReference>
<dbReference type="InterPro" id="IPR036047">
    <property type="entry name" value="F-box-like_dom_sf"/>
</dbReference>
<dbReference type="OrthoDB" id="1136167at2759"/>
<feature type="domain" description="F-box" evidence="1">
    <location>
        <begin position="1"/>
        <end position="51"/>
    </location>
</feature>
<evidence type="ECO:0000313" key="4">
    <source>
        <dbReference type="Proteomes" id="UP000215914"/>
    </source>
</evidence>
<dbReference type="InterPro" id="IPR006527">
    <property type="entry name" value="F-box-assoc_dom_typ1"/>
</dbReference>
<keyword evidence="4" id="KW-1185">Reference proteome</keyword>
<dbReference type="SUPFAM" id="SSF81383">
    <property type="entry name" value="F-box domain"/>
    <property type="match status" value="1"/>
</dbReference>
<proteinExistence type="predicted"/>
<dbReference type="FunCoup" id="A0A251UQ58">
    <property type="interactions" value="116"/>
</dbReference>
<dbReference type="EMBL" id="MNCJ02000320">
    <property type="protein sequence ID" value="KAF5805917.1"/>
    <property type="molecule type" value="Genomic_DNA"/>
</dbReference>
<dbReference type="Gene3D" id="1.20.1280.50">
    <property type="match status" value="1"/>
</dbReference>
<dbReference type="Proteomes" id="UP000215914">
    <property type="component" value="Chromosome 5"/>
</dbReference>
<sequence length="353" mass="40577">MADKHHLPEEIIIDIFVRLPTKPLLRFRCLSKRWNRLISYHFTKSRSRRRMILLPSDPLQAIDNTIQGGLTPVHQMTSKFPSSSKNIGSKHVTIVGTFNGIVLLALKDMILYNPLTGAFKIVPSSPLKASHRYPDAYGFCYGTAPDDLKIVRIRLVKNVYIAFGQPRIWCDVFSLKNGTWSTRYTSLVGLRWFIKQYAGTFVNGVLYWLAVRENMSLILALDVKKMVFSEIQLPYIHCYVDCLGTSGGHLYVFREYYDRFELWMMKEHGIEKEKSWSKVLTSNGLATVRPLAILDEGKIVMLKDKKQVIIYDMWNDSYEVYKLNTSIISSGKLLAMEYVPSLISPSRLCSSLR</sequence>
<reference evidence="3" key="2">
    <citation type="submission" date="2017-02" db="EMBL/GenBank/DDBJ databases">
        <title>Sunflower complete genome.</title>
        <authorList>
            <person name="Langlade N."/>
            <person name="Munos S."/>
        </authorList>
    </citation>
    <scope>NUCLEOTIDE SEQUENCE [LARGE SCALE GENOMIC DNA]</scope>
    <source>
        <tissue evidence="3">Leaves</tissue>
    </source>
</reference>
<dbReference type="PROSITE" id="PS50181">
    <property type="entry name" value="FBOX"/>
    <property type="match status" value="1"/>
</dbReference>
<reference evidence="2 4" key="1">
    <citation type="journal article" date="2017" name="Nature">
        <title>The sunflower genome provides insights into oil metabolism, flowering and Asterid evolution.</title>
        <authorList>
            <person name="Badouin H."/>
            <person name="Gouzy J."/>
            <person name="Grassa C.J."/>
            <person name="Murat F."/>
            <person name="Staton S.E."/>
            <person name="Cottret L."/>
            <person name="Lelandais-Briere C."/>
            <person name="Owens G.L."/>
            <person name="Carrere S."/>
            <person name="Mayjonade B."/>
            <person name="Legrand L."/>
            <person name="Gill N."/>
            <person name="Kane N.C."/>
            <person name="Bowers J.E."/>
            <person name="Hubner S."/>
            <person name="Bellec A."/>
            <person name="Berard A."/>
            <person name="Berges H."/>
            <person name="Blanchet N."/>
            <person name="Boniface M.C."/>
            <person name="Brunel D."/>
            <person name="Catrice O."/>
            <person name="Chaidir N."/>
            <person name="Claudel C."/>
            <person name="Donnadieu C."/>
            <person name="Faraut T."/>
            <person name="Fievet G."/>
            <person name="Helmstetter N."/>
            <person name="King M."/>
            <person name="Knapp S.J."/>
            <person name="Lai Z."/>
            <person name="Le Paslier M.C."/>
            <person name="Lippi Y."/>
            <person name="Lorenzon L."/>
            <person name="Mandel J.R."/>
            <person name="Marage G."/>
            <person name="Marchand G."/>
            <person name="Marquand E."/>
            <person name="Bret-Mestries E."/>
            <person name="Morien E."/>
            <person name="Nambeesan S."/>
            <person name="Nguyen T."/>
            <person name="Pegot-Espagnet P."/>
            <person name="Pouilly N."/>
            <person name="Raftis F."/>
            <person name="Sallet E."/>
            <person name="Schiex T."/>
            <person name="Thomas J."/>
            <person name="Vandecasteele C."/>
            <person name="Vares D."/>
            <person name="Vear F."/>
            <person name="Vautrin S."/>
            <person name="Crespi M."/>
            <person name="Mangin B."/>
            <person name="Burke J.M."/>
            <person name="Salse J."/>
            <person name="Munos S."/>
            <person name="Vincourt P."/>
            <person name="Rieseberg L.H."/>
            <person name="Langlade N.B."/>
        </authorList>
    </citation>
    <scope>NUCLEOTIDE SEQUENCE [LARGE SCALE GENOMIC DNA]</scope>
    <source>
        <strain evidence="4">cv. SF193</strain>
        <tissue evidence="2">Leaves</tissue>
    </source>
</reference>
<organism evidence="3 4">
    <name type="scientific">Helianthus annuus</name>
    <name type="common">Common sunflower</name>
    <dbReference type="NCBI Taxonomy" id="4232"/>
    <lineage>
        <taxon>Eukaryota</taxon>
        <taxon>Viridiplantae</taxon>
        <taxon>Streptophyta</taxon>
        <taxon>Embryophyta</taxon>
        <taxon>Tracheophyta</taxon>
        <taxon>Spermatophyta</taxon>
        <taxon>Magnoliopsida</taxon>
        <taxon>eudicotyledons</taxon>
        <taxon>Gunneridae</taxon>
        <taxon>Pentapetalae</taxon>
        <taxon>asterids</taxon>
        <taxon>campanulids</taxon>
        <taxon>Asterales</taxon>
        <taxon>Asteraceae</taxon>
        <taxon>Asteroideae</taxon>
        <taxon>Heliantheae alliance</taxon>
        <taxon>Heliantheae</taxon>
        <taxon>Helianthus</taxon>
    </lineage>
</organism>
<dbReference type="InParanoid" id="A0A251UQ58"/>
<dbReference type="SMART" id="SM00256">
    <property type="entry name" value="FBOX"/>
    <property type="match status" value="1"/>
</dbReference>